<dbReference type="GO" id="GO:0006465">
    <property type="term" value="P:signal peptide processing"/>
    <property type="evidence" value="ECO:0007669"/>
    <property type="project" value="TreeGrafter"/>
</dbReference>
<protein>
    <submittedName>
        <fullName evidence="4">Prepilin peptidase</fullName>
    </submittedName>
</protein>
<keyword evidence="2" id="KW-1133">Transmembrane helix</keyword>
<sequence>MQPEKSLLMENLQGTVLTLLRGNAYLVLPLILSCWMAWGDARTRRIPNYLTLATALAGLGFQFGAHGWSGLGQGFLGLGVGFALLIGFFLKGGMGAGDVKALAALGAWLGPLPTCYLFIYMGLSGIPLIIYFLWRRGELAARTREYWLRLTNWFLLRSSSSTPFPAPPPNKSEGLPYGVALAMGMALLCWRGL</sequence>
<dbReference type="GO" id="GO:0004190">
    <property type="term" value="F:aspartic-type endopeptidase activity"/>
    <property type="evidence" value="ECO:0007669"/>
    <property type="project" value="InterPro"/>
</dbReference>
<keyword evidence="2" id="KW-0812">Transmembrane</keyword>
<evidence type="ECO:0000256" key="1">
    <source>
        <dbReference type="ARBA" id="ARBA00005801"/>
    </source>
</evidence>
<feature type="transmembrane region" description="Helical" evidence="2">
    <location>
        <begin position="102"/>
        <end position="134"/>
    </location>
</feature>
<feature type="transmembrane region" description="Helical" evidence="2">
    <location>
        <begin position="71"/>
        <end position="90"/>
    </location>
</feature>
<keyword evidence="2" id="KW-0472">Membrane</keyword>
<dbReference type="EMBL" id="DTGR01000049">
    <property type="protein sequence ID" value="HHS28738.1"/>
    <property type="molecule type" value="Genomic_DNA"/>
</dbReference>
<name>A0A7V6A2I8_9BACT</name>
<dbReference type="Pfam" id="PF01478">
    <property type="entry name" value="Peptidase_A24"/>
    <property type="match status" value="1"/>
</dbReference>
<dbReference type="InterPro" id="IPR050882">
    <property type="entry name" value="Prepilin_peptidase/N-MTase"/>
</dbReference>
<proteinExistence type="inferred from homology"/>
<comment type="similarity">
    <text evidence="1">Belongs to the peptidase A24 family.</text>
</comment>
<feature type="transmembrane region" description="Helical" evidence="2">
    <location>
        <begin position="46"/>
        <end position="65"/>
    </location>
</feature>
<accession>A0A7V6A2I8</accession>
<dbReference type="PANTHER" id="PTHR30487:SF0">
    <property type="entry name" value="PREPILIN LEADER PEPTIDASE_N-METHYLTRANSFERASE-RELATED"/>
    <property type="match status" value="1"/>
</dbReference>
<evidence type="ECO:0000256" key="2">
    <source>
        <dbReference type="SAM" id="Phobius"/>
    </source>
</evidence>
<feature type="domain" description="Prepilin type IV endopeptidase peptidase" evidence="3">
    <location>
        <begin position="30"/>
        <end position="129"/>
    </location>
</feature>
<dbReference type="Gene3D" id="1.20.120.1220">
    <property type="match status" value="1"/>
</dbReference>
<organism evidence="4">
    <name type="scientific">Desulfobacca acetoxidans</name>
    <dbReference type="NCBI Taxonomy" id="60893"/>
    <lineage>
        <taxon>Bacteria</taxon>
        <taxon>Pseudomonadati</taxon>
        <taxon>Thermodesulfobacteriota</taxon>
        <taxon>Desulfobaccia</taxon>
        <taxon>Desulfobaccales</taxon>
        <taxon>Desulfobaccaceae</taxon>
        <taxon>Desulfobacca</taxon>
    </lineage>
</organism>
<feature type="transmembrane region" description="Helical" evidence="2">
    <location>
        <begin position="20"/>
        <end position="39"/>
    </location>
</feature>
<evidence type="ECO:0000259" key="3">
    <source>
        <dbReference type="Pfam" id="PF01478"/>
    </source>
</evidence>
<evidence type="ECO:0000313" key="4">
    <source>
        <dbReference type="EMBL" id="HHS28738.1"/>
    </source>
</evidence>
<comment type="caution">
    <text evidence="4">The sequence shown here is derived from an EMBL/GenBank/DDBJ whole genome shotgun (WGS) entry which is preliminary data.</text>
</comment>
<dbReference type="InterPro" id="IPR000045">
    <property type="entry name" value="Prepilin_IV_endopep_pep"/>
</dbReference>
<dbReference type="GO" id="GO:0005886">
    <property type="term" value="C:plasma membrane"/>
    <property type="evidence" value="ECO:0007669"/>
    <property type="project" value="TreeGrafter"/>
</dbReference>
<gene>
    <name evidence="4" type="ORF">ENV52_03435</name>
</gene>
<dbReference type="PROSITE" id="PS51257">
    <property type="entry name" value="PROKAR_LIPOPROTEIN"/>
    <property type="match status" value="1"/>
</dbReference>
<reference evidence="4" key="1">
    <citation type="journal article" date="2020" name="mSystems">
        <title>Genome- and Community-Level Interaction Insights into Carbon Utilization and Element Cycling Functions of Hydrothermarchaeota in Hydrothermal Sediment.</title>
        <authorList>
            <person name="Zhou Z."/>
            <person name="Liu Y."/>
            <person name="Xu W."/>
            <person name="Pan J."/>
            <person name="Luo Z.H."/>
            <person name="Li M."/>
        </authorList>
    </citation>
    <scope>NUCLEOTIDE SEQUENCE [LARGE SCALE GENOMIC DNA]</scope>
    <source>
        <strain evidence="4">SpSt-767</strain>
    </source>
</reference>
<dbReference type="PANTHER" id="PTHR30487">
    <property type="entry name" value="TYPE 4 PREPILIN-LIKE PROTEINS LEADER PEPTIDE-PROCESSING ENZYME"/>
    <property type="match status" value="1"/>
</dbReference>
<dbReference type="AlphaFoldDB" id="A0A7V6A2I8"/>